<sequence>MTNTHQVRCRAKKADHPLGSERLRKAAPMEASALTADRMPDGSLRALSWFGDNKGTTEALHAALGRGDTIEQRKGGSAGRGPGADFVSEHVRRVPTSGGVFILSSGQLLLGAGGVTGGWLACKAAELQRPRMGGPGAVEPYHGS</sequence>
<reference evidence="2 3" key="1">
    <citation type="journal article" date="2011" name="PLoS Pathog.">
        <title>Endophytic Life Strategies Decoded by Genome and Transcriptome Analyses of the Mutualistic Root Symbiont Piriformospora indica.</title>
        <authorList>
            <person name="Zuccaro A."/>
            <person name="Lahrmann U."/>
            <person name="Guldener U."/>
            <person name="Langen G."/>
            <person name="Pfiffi S."/>
            <person name="Biedenkopf D."/>
            <person name="Wong P."/>
            <person name="Samans B."/>
            <person name="Grimm C."/>
            <person name="Basiewicz M."/>
            <person name="Murat C."/>
            <person name="Martin F."/>
            <person name="Kogel K.H."/>
        </authorList>
    </citation>
    <scope>NUCLEOTIDE SEQUENCE [LARGE SCALE GENOMIC DNA]</scope>
    <source>
        <strain evidence="2 3">DSM 11827</strain>
    </source>
</reference>
<keyword evidence="3" id="KW-1185">Reference proteome</keyword>
<dbReference type="HOGENOM" id="CLU_1797204_0_0_1"/>
<feature type="region of interest" description="Disordered" evidence="1">
    <location>
        <begin position="1"/>
        <end position="22"/>
    </location>
</feature>
<dbReference type="InParanoid" id="G4TCD5"/>
<evidence type="ECO:0000313" key="2">
    <source>
        <dbReference type="EMBL" id="CCA68988.1"/>
    </source>
</evidence>
<protein>
    <submittedName>
        <fullName evidence="2">Uncharacterized protein</fullName>
    </submittedName>
</protein>
<feature type="compositionally biased region" description="Basic and acidic residues" evidence="1">
    <location>
        <begin position="12"/>
        <end position="22"/>
    </location>
</feature>
<name>G4TCD5_SERID</name>
<proteinExistence type="predicted"/>
<dbReference type="Proteomes" id="UP000007148">
    <property type="component" value="Unassembled WGS sequence"/>
</dbReference>
<gene>
    <name evidence="2" type="ORF">PIIN_02848</name>
</gene>
<dbReference type="EMBL" id="CAFZ01000044">
    <property type="protein sequence ID" value="CCA68988.1"/>
    <property type="molecule type" value="Genomic_DNA"/>
</dbReference>
<evidence type="ECO:0000256" key="1">
    <source>
        <dbReference type="SAM" id="MobiDB-lite"/>
    </source>
</evidence>
<evidence type="ECO:0000313" key="3">
    <source>
        <dbReference type="Proteomes" id="UP000007148"/>
    </source>
</evidence>
<dbReference type="AlphaFoldDB" id="G4TCD5"/>
<comment type="caution">
    <text evidence="2">The sequence shown here is derived from an EMBL/GenBank/DDBJ whole genome shotgun (WGS) entry which is preliminary data.</text>
</comment>
<accession>G4TCD5</accession>
<organism evidence="2 3">
    <name type="scientific">Serendipita indica (strain DSM 11827)</name>
    <name type="common">Root endophyte fungus</name>
    <name type="synonym">Piriformospora indica</name>
    <dbReference type="NCBI Taxonomy" id="1109443"/>
    <lineage>
        <taxon>Eukaryota</taxon>
        <taxon>Fungi</taxon>
        <taxon>Dikarya</taxon>
        <taxon>Basidiomycota</taxon>
        <taxon>Agaricomycotina</taxon>
        <taxon>Agaricomycetes</taxon>
        <taxon>Sebacinales</taxon>
        <taxon>Serendipitaceae</taxon>
        <taxon>Serendipita</taxon>
    </lineage>
</organism>